<comment type="caution">
    <text evidence="1">The sequence shown here is derived from an EMBL/GenBank/DDBJ whole genome shotgun (WGS) entry which is preliminary data.</text>
</comment>
<dbReference type="AlphaFoldDB" id="A0AAU9PBA0"/>
<accession>A0AAU9PBA0</accession>
<name>A0AAU9PBA0_9ASTR</name>
<proteinExistence type="predicted"/>
<protein>
    <submittedName>
        <fullName evidence="1">Uncharacterized protein</fullName>
    </submittedName>
</protein>
<sequence length="103" mass="12048">MGGDLDRERKTEKIKRKEDRSVLYLYVGLPPDIQIQYEETIELVDLRSKAIGVVYKPQISEVEDGNVSVEESRSKLKWSFLQQHSRTREIRKGRKDGVVTRGW</sequence>
<evidence type="ECO:0000313" key="2">
    <source>
        <dbReference type="Proteomes" id="UP001157418"/>
    </source>
</evidence>
<dbReference type="EMBL" id="CAKMRJ010005527">
    <property type="protein sequence ID" value="CAH1447593.1"/>
    <property type="molecule type" value="Genomic_DNA"/>
</dbReference>
<organism evidence="1 2">
    <name type="scientific">Lactuca virosa</name>
    <dbReference type="NCBI Taxonomy" id="75947"/>
    <lineage>
        <taxon>Eukaryota</taxon>
        <taxon>Viridiplantae</taxon>
        <taxon>Streptophyta</taxon>
        <taxon>Embryophyta</taxon>
        <taxon>Tracheophyta</taxon>
        <taxon>Spermatophyta</taxon>
        <taxon>Magnoliopsida</taxon>
        <taxon>eudicotyledons</taxon>
        <taxon>Gunneridae</taxon>
        <taxon>Pentapetalae</taxon>
        <taxon>asterids</taxon>
        <taxon>campanulids</taxon>
        <taxon>Asterales</taxon>
        <taxon>Asteraceae</taxon>
        <taxon>Cichorioideae</taxon>
        <taxon>Cichorieae</taxon>
        <taxon>Lactucinae</taxon>
        <taxon>Lactuca</taxon>
    </lineage>
</organism>
<evidence type="ECO:0000313" key="1">
    <source>
        <dbReference type="EMBL" id="CAH1447593.1"/>
    </source>
</evidence>
<reference evidence="1 2" key="1">
    <citation type="submission" date="2022-01" db="EMBL/GenBank/DDBJ databases">
        <authorList>
            <person name="Xiong W."/>
            <person name="Schranz E."/>
        </authorList>
    </citation>
    <scope>NUCLEOTIDE SEQUENCE [LARGE SCALE GENOMIC DNA]</scope>
</reference>
<keyword evidence="2" id="KW-1185">Reference proteome</keyword>
<dbReference type="Proteomes" id="UP001157418">
    <property type="component" value="Unassembled WGS sequence"/>
</dbReference>
<gene>
    <name evidence="1" type="ORF">LVIROSA_LOCUS33195</name>
</gene>